<accession>A0A8W8NUR2</accession>
<dbReference type="Gene3D" id="3.30.420.10">
    <property type="entry name" value="Ribonuclease H-like superfamily/Ribonuclease H"/>
    <property type="match status" value="1"/>
</dbReference>
<dbReference type="InterPro" id="IPR013520">
    <property type="entry name" value="Ribonucl_H"/>
</dbReference>
<dbReference type="AlphaFoldDB" id="A0A8W8NUR2"/>
<feature type="compositionally biased region" description="Polar residues" evidence="7">
    <location>
        <begin position="44"/>
        <end position="56"/>
    </location>
</feature>
<dbReference type="PANTHER" id="PTHR12801">
    <property type="entry name" value="RNA EXONUCLEASE REXO1 / RECO3 FAMILY MEMBER-RELATED"/>
    <property type="match status" value="1"/>
</dbReference>
<dbReference type="InterPro" id="IPR047021">
    <property type="entry name" value="REXO1/3/4-like"/>
</dbReference>
<dbReference type="InterPro" id="IPR034922">
    <property type="entry name" value="REX1-like_exo"/>
</dbReference>
<dbReference type="InterPro" id="IPR012337">
    <property type="entry name" value="RNaseH-like_sf"/>
</dbReference>
<dbReference type="Pfam" id="PF00929">
    <property type="entry name" value="RNase_T"/>
    <property type="match status" value="1"/>
</dbReference>
<comment type="similarity">
    <text evidence="2">Belongs to the REXO1/REXO3 family.</text>
</comment>
<dbReference type="SUPFAM" id="SSF53649">
    <property type="entry name" value="Alkaline phosphatase-like"/>
    <property type="match status" value="1"/>
</dbReference>
<keyword evidence="6" id="KW-0539">Nucleus</keyword>
<keyword evidence="3" id="KW-0540">Nuclease</keyword>
<dbReference type="InterPro" id="IPR036397">
    <property type="entry name" value="RNaseH_sf"/>
</dbReference>
<dbReference type="OrthoDB" id="206335at2759"/>
<feature type="compositionally biased region" description="Acidic residues" evidence="7">
    <location>
        <begin position="235"/>
        <end position="246"/>
    </location>
</feature>
<evidence type="ECO:0000256" key="4">
    <source>
        <dbReference type="ARBA" id="ARBA00022801"/>
    </source>
</evidence>
<protein>
    <recommendedName>
        <fullName evidence="8">Exonuclease domain-containing protein</fullName>
    </recommendedName>
</protein>
<feature type="domain" description="Exonuclease" evidence="8">
    <location>
        <begin position="307"/>
        <end position="467"/>
    </location>
</feature>
<dbReference type="FunFam" id="3.30.420.10:FF:000019">
    <property type="entry name" value="RNA exonuclease NEF-sp"/>
    <property type="match status" value="1"/>
</dbReference>
<dbReference type="SMART" id="SM00479">
    <property type="entry name" value="EXOIII"/>
    <property type="match status" value="1"/>
</dbReference>
<evidence type="ECO:0000259" key="8">
    <source>
        <dbReference type="SMART" id="SM00479"/>
    </source>
</evidence>
<dbReference type="SUPFAM" id="SSF53098">
    <property type="entry name" value="Ribonuclease H-like"/>
    <property type="match status" value="1"/>
</dbReference>
<dbReference type="CDD" id="cd06145">
    <property type="entry name" value="REX1_like"/>
    <property type="match status" value="1"/>
</dbReference>
<keyword evidence="4" id="KW-0378">Hydrolase</keyword>
<dbReference type="EnsemblMetazoa" id="G970.1">
    <property type="protein sequence ID" value="G970.1:cds"/>
    <property type="gene ID" value="G970"/>
</dbReference>
<organism evidence="9 10">
    <name type="scientific">Magallana gigas</name>
    <name type="common">Pacific oyster</name>
    <name type="synonym">Crassostrea gigas</name>
    <dbReference type="NCBI Taxonomy" id="29159"/>
    <lineage>
        <taxon>Eukaryota</taxon>
        <taxon>Metazoa</taxon>
        <taxon>Spiralia</taxon>
        <taxon>Lophotrochozoa</taxon>
        <taxon>Mollusca</taxon>
        <taxon>Bivalvia</taxon>
        <taxon>Autobranchia</taxon>
        <taxon>Pteriomorphia</taxon>
        <taxon>Ostreida</taxon>
        <taxon>Ostreoidea</taxon>
        <taxon>Ostreidae</taxon>
        <taxon>Magallana</taxon>
    </lineage>
</organism>
<evidence type="ECO:0000256" key="5">
    <source>
        <dbReference type="ARBA" id="ARBA00022839"/>
    </source>
</evidence>
<keyword evidence="10" id="KW-1185">Reference proteome</keyword>
<proteinExistence type="inferred from homology"/>
<keyword evidence="5" id="KW-0269">Exonuclease</keyword>
<evidence type="ECO:0000256" key="6">
    <source>
        <dbReference type="ARBA" id="ARBA00023242"/>
    </source>
</evidence>
<dbReference type="OMA" id="WCRYLRN"/>
<feature type="region of interest" description="Disordered" evidence="7">
    <location>
        <begin position="20"/>
        <end position="64"/>
    </location>
</feature>
<evidence type="ECO:0000256" key="3">
    <source>
        <dbReference type="ARBA" id="ARBA00022722"/>
    </source>
</evidence>
<dbReference type="InterPro" id="IPR017850">
    <property type="entry name" value="Alkaline_phosphatase_core_sf"/>
</dbReference>
<evidence type="ECO:0000256" key="2">
    <source>
        <dbReference type="ARBA" id="ARBA00006357"/>
    </source>
</evidence>
<dbReference type="PANTHER" id="PTHR12801:SF82">
    <property type="entry name" value="RNA EXONUCLEASE 5"/>
    <property type="match status" value="1"/>
</dbReference>
<dbReference type="GO" id="GO:0005634">
    <property type="term" value="C:nucleus"/>
    <property type="evidence" value="ECO:0007669"/>
    <property type="project" value="UniProtKB-SubCell"/>
</dbReference>
<evidence type="ECO:0000256" key="1">
    <source>
        <dbReference type="ARBA" id="ARBA00004123"/>
    </source>
</evidence>
<dbReference type="GO" id="GO:0003676">
    <property type="term" value="F:nucleic acid binding"/>
    <property type="evidence" value="ECO:0007669"/>
    <property type="project" value="InterPro"/>
</dbReference>
<reference evidence="9" key="1">
    <citation type="submission" date="2022-08" db="UniProtKB">
        <authorList>
            <consortium name="EnsemblMetazoa"/>
        </authorList>
    </citation>
    <scope>IDENTIFICATION</scope>
    <source>
        <strain evidence="9">05x7-T-G4-1.051#20</strain>
    </source>
</reference>
<feature type="compositionally biased region" description="Basic and acidic residues" evidence="7">
    <location>
        <begin position="23"/>
        <end position="43"/>
    </location>
</feature>
<evidence type="ECO:0000313" key="10">
    <source>
        <dbReference type="Proteomes" id="UP000005408"/>
    </source>
</evidence>
<sequence>MTTKRDFRVESKKRKAAAFLQLVKKEDEETPPDKKNKTEESKTNVENGIETSSGSSKNEKPKNFQQMAEDELLKLRQALRERQKASMEKPKVFLTLEELAKENTPNFGTDLKDEDIPPLFVSDVQSLILFAVQGSACKIKPRWCKLLRCTKVASIVVMVMNGVSNTELEKYPDSFSTLRSEFQTRIDIVNPSQYAKTVPTELFCILPPQQQRILAKRSVEKKKPEIKNEEKPEASESDEPPEESVVEENPLHPTFHQDDAFSRTSLLLSTAQLMQEKYPLPVQYSNVRTLNFKFTKEDYAPVDDKSPMFALDCEMCLTVSRQLELTRVSVVNEKLETIYDTFVKPFNRIINYLTEFSGITKAIMDPVTTRLPDVQKKIRELLPANAILCGQSLGGDLRAIKMYHPYVIDTSCIYNLSGRTSMKTGLKKLTEMFVKEIIQAGTGGHDSVEDATATMKLVQHKLKHHLNYGDVRMGWTVGETKPEENPEEKVSEFKLIKMEEPEEIVDPDSQKSHITARQNAFFKMGKYFYSMFEVLQKYRKTAAMVTDQATINQFGMDNGVVAIESDSDKKTKSLVKSHVQFHDFVYCSFDNYLPHINGETTQEKAKHCLEKMDKRVGKILKNVKQNSLVIVIVPGRTDPEWENAGTVFVKIKE</sequence>
<feature type="region of interest" description="Disordered" evidence="7">
    <location>
        <begin position="217"/>
        <end position="247"/>
    </location>
</feature>
<name>A0A8W8NUR2_MAGGI</name>
<feature type="compositionally biased region" description="Basic and acidic residues" evidence="7">
    <location>
        <begin position="217"/>
        <end position="234"/>
    </location>
</feature>
<evidence type="ECO:0000256" key="7">
    <source>
        <dbReference type="SAM" id="MobiDB-lite"/>
    </source>
</evidence>
<dbReference type="Proteomes" id="UP000005408">
    <property type="component" value="Unassembled WGS sequence"/>
</dbReference>
<evidence type="ECO:0000313" key="9">
    <source>
        <dbReference type="EnsemblMetazoa" id="G970.1:cds"/>
    </source>
</evidence>
<dbReference type="GO" id="GO:0004527">
    <property type="term" value="F:exonuclease activity"/>
    <property type="evidence" value="ECO:0007669"/>
    <property type="project" value="UniProtKB-KW"/>
</dbReference>
<comment type="subcellular location">
    <subcellularLocation>
        <location evidence="1">Nucleus</location>
    </subcellularLocation>
</comment>